<dbReference type="Proteomes" id="UP000002256">
    <property type="component" value="Plasmid pR132503"/>
</dbReference>
<accession>C6B901</accession>
<evidence type="ECO:0000256" key="2">
    <source>
        <dbReference type="ARBA" id="ARBA00022723"/>
    </source>
</evidence>
<dbReference type="InterPro" id="IPR036909">
    <property type="entry name" value="Cyt_c-like_dom_sf"/>
</dbReference>
<keyword evidence="6" id="KW-0614">Plasmid</keyword>
<organism evidence="6 7">
    <name type="scientific">Rhizobium leguminosarum bv. trifolii (strain WSM1325)</name>
    <dbReference type="NCBI Taxonomy" id="395491"/>
    <lineage>
        <taxon>Bacteria</taxon>
        <taxon>Pseudomonadati</taxon>
        <taxon>Pseudomonadota</taxon>
        <taxon>Alphaproteobacteria</taxon>
        <taxon>Hyphomicrobiales</taxon>
        <taxon>Rhizobiaceae</taxon>
        <taxon>Rhizobium/Agrobacterium group</taxon>
        <taxon>Rhizobium</taxon>
    </lineage>
</organism>
<dbReference type="HOGENOM" id="CLU_2919619_0_0_5"/>
<evidence type="ECO:0000259" key="5">
    <source>
        <dbReference type="PROSITE" id="PS51007"/>
    </source>
</evidence>
<dbReference type="GO" id="GO:0009055">
    <property type="term" value="F:electron transfer activity"/>
    <property type="evidence" value="ECO:0007669"/>
    <property type="project" value="InterPro"/>
</dbReference>
<sequence length="61" mass="6429">MAGVVICILIVVFLFRHVTEADPRLDAENAALTAGDATKGKLVFLAADCASCHAARLSRTD</sequence>
<protein>
    <submittedName>
        <fullName evidence="6">Putative diheme cytochrome c-type signal-peptide protein</fullName>
    </submittedName>
</protein>
<dbReference type="GO" id="GO:0020037">
    <property type="term" value="F:heme binding"/>
    <property type="evidence" value="ECO:0007669"/>
    <property type="project" value="InterPro"/>
</dbReference>
<keyword evidence="3 4" id="KW-0408">Iron</keyword>
<dbReference type="Gene3D" id="1.10.760.10">
    <property type="entry name" value="Cytochrome c-like domain"/>
    <property type="match status" value="1"/>
</dbReference>
<geneLocation type="plasmid" evidence="6 7">
    <name>pR132503</name>
</geneLocation>
<dbReference type="KEGG" id="rlg:Rleg_5573"/>
<dbReference type="AlphaFoldDB" id="C6B901"/>
<dbReference type="GO" id="GO:0046872">
    <property type="term" value="F:metal ion binding"/>
    <property type="evidence" value="ECO:0007669"/>
    <property type="project" value="UniProtKB-KW"/>
</dbReference>
<keyword evidence="2 4" id="KW-0479">Metal-binding</keyword>
<evidence type="ECO:0000256" key="4">
    <source>
        <dbReference type="PROSITE-ProRule" id="PRU00433"/>
    </source>
</evidence>
<reference evidence="6 7" key="1">
    <citation type="journal article" date="2010" name="Stand. Genomic Sci.">
        <title>Complete genome sequence of Rhizobium leguminosarum bv. trifolii strain WSM1325, an effective microsymbiont of annual Mediterranean clovers.</title>
        <authorList>
            <person name="Reeve W."/>
            <person name="O'Hara G."/>
            <person name="Chain P."/>
            <person name="Ardley J."/>
            <person name="Brau L."/>
            <person name="Nandesena K."/>
            <person name="Tiwari R."/>
            <person name="Copeland A."/>
            <person name="Nolan M."/>
            <person name="Han C."/>
            <person name="Brettin T."/>
            <person name="Land M."/>
            <person name="Ovchinikova G."/>
            <person name="Ivanova N."/>
            <person name="Mavromatis K."/>
            <person name="Markowitz V."/>
            <person name="Kyrpides N."/>
            <person name="Melino V."/>
            <person name="Denton M."/>
            <person name="Yates R."/>
            <person name="Howieson J."/>
        </authorList>
    </citation>
    <scope>NUCLEOTIDE SEQUENCE [LARGE SCALE GENOMIC DNA]</scope>
    <source>
        <strain evidence="7">WSM1325</strain>
        <plasmid evidence="7">Plasmid pR132503</plasmid>
    </source>
</reference>
<feature type="domain" description="Cytochrome c" evidence="5">
    <location>
        <begin position="35"/>
        <end position="61"/>
    </location>
</feature>
<gene>
    <name evidence="6" type="ordered locus">Rleg_5573</name>
</gene>
<proteinExistence type="predicted"/>
<dbReference type="SUPFAM" id="SSF46626">
    <property type="entry name" value="Cytochrome c"/>
    <property type="match status" value="1"/>
</dbReference>
<dbReference type="EMBL" id="CP001625">
    <property type="protein sequence ID" value="ACS60389.1"/>
    <property type="molecule type" value="Genomic_DNA"/>
</dbReference>
<dbReference type="InterPro" id="IPR009056">
    <property type="entry name" value="Cyt_c-like_dom"/>
</dbReference>
<evidence type="ECO:0000256" key="3">
    <source>
        <dbReference type="ARBA" id="ARBA00023004"/>
    </source>
</evidence>
<keyword evidence="1 4" id="KW-0349">Heme</keyword>
<evidence type="ECO:0000256" key="1">
    <source>
        <dbReference type="ARBA" id="ARBA00022617"/>
    </source>
</evidence>
<evidence type="ECO:0000313" key="7">
    <source>
        <dbReference type="Proteomes" id="UP000002256"/>
    </source>
</evidence>
<dbReference type="PROSITE" id="PS51007">
    <property type="entry name" value="CYTC"/>
    <property type="match status" value="1"/>
</dbReference>
<name>C6B901_RHILS</name>
<evidence type="ECO:0000313" key="6">
    <source>
        <dbReference type="EMBL" id="ACS60389.1"/>
    </source>
</evidence>